<keyword evidence="7 13" id="KW-1133">Transmembrane helix</keyword>
<evidence type="ECO:0000256" key="8">
    <source>
        <dbReference type="ARBA" id="ARBA00023065"/>
    </source>
</evidence>
<evidence type="ECO:0000256" key="6">
    <source>
        <dbReference type="ARBA" id="ARBA00022692"/>
    </source>
</evidence>
<dbReference type="Pfam" id="PF05631">
    <property type="entry name" value="MFS_5"/>
    <property type="match status" value="1"/>
</dbReference>
<feature type="transmembrane region" description="Helical" evidence="13">
    <location>
        <begin position="443"/>
        <end position="463"/>
    </location>
</feature>
<dbReference type="Proteomes" id="UP000799753">
    <property type="component" value="Unassembled WGS sequence"/>
</dbReference>
<dbReference type="GO" id="GO:0015098">
    <property type="term" value="F:molybdate ion transmembrane transporter activity"/>
    <property type="evidence" value="ECO:0007669"/>
    <property type="project" value="InterPro"/>
</dbReference>
<evidence type="ECO:0000256" key="13">
    <source>
        <dbReference type="SAM" id="Phobius"/>
    </source>
</evidence>
<keyword evidence="9 13" id="KW-0472">Membrane</keyword>
<feature type="transmembrane region" description="Helical" evidence="13">
    <location>
        <begin position="410"/>
        <end position="431"/>
    </location>
</feature>
<proteinExistence type="predicted"/>
<evidence type="ECO:0000256" key="2">
    <source>
        <dbReference type="ARBA" id="ARBA00004651"/>
    </source>
</evidence>
<sequence length="464" mass="50977">MDLDLYKSTFAGLVIFNAVVLFRSWRSKSSTPPSSPIKDKADSVEHRGRENDDEERVSRLKWKFVPVYLLVNGADWLQGPYIYPIYKDEKALPETTVALLFMIGFLSGGISASFAGSFADRFGRKAACLAYCVIYSLSCLTLLSDRLPVLFLGRVFGGICGTLLYSVYESWLVAEFNKLMLDEPGSILSGIFSLNTTLNSVVAILAGVLAEWMVRVTGTAKAPFIGAIVCLTLAFMTIARTWSENYGDRSDEFPESTNLLAAEDGKEALPKESAVQMIFKDKSILTLALTSCFFEGSLFLFIFFKFPALKLCHELSGAPGNLPFGLIFAILMCSMMLGSMLYNNLSASSSPLPTKQTLLYTLAAASACFFLPAYVRDERITLWCFCIFEVCCGLYYPAMSSLKGNLIDDGARASVYTILRIPLNAFVVLALSTTREGESHRNMIFVMCSALIACAGAVVHRVLA</sequence>
<evidence type="ECO:0000313" key="14">
    <source>
        <dbReference type="EMBL" id="KAF2641216.1"/>
    </source>
</evidence>
<evidence type="ECO:0000256" key="4">
    <source>
        <dbReference type="ARBA" id="ARBA00022448"/>
    </source>
</evidence>
<feature type="transmembrane region" description="Helical" evidence="13">
    <location>
        <begin position="149"/>
        <end position="168"/>
    </location>
</feature>
<feature type="transmembrane region" description="Helical" evidence="13">
    <location>
        <begin position="126"/>
        <end position="143"/>
    </location>
</feature>
<feature type="transmembrane region" description="Helical" evidence="13">
    <location>
        <begin position="188"/>
        <end position="210"/>
    </location>
</feature>
<evidence type="ECO:0000256" key="11">
    <source>
        <dbReference type="ARBA" id="ARBA00032555"/>
    </source>
</evidence>
<protein>
    <recommendedName>
        <fullName evidence="3">Molybdate-anion transporter</fullName>
    </recommendedName>
    <alternativeName>
        <fullName evidence="10">Major facilitator superfamily domain-containing protein 5</fullName>
    </alternativeName>
    <alternativeName>
        <fullName evidence="11">Molybdate transporter 2 homolog</fullName>
    </alternativeName>
</protein>
<keyword evidence="6 13" id="KW-0812">Transmembrane</keyword>
<accession>A0A6A6S070</accession>
<dbReference type="GO" id="GO:0005886">
    <property type="term" value="C:plasma membrane"/>
    <property type="evidence" value="ECO:0007669"/>
    <property type="project" value="UniProtKB-SubCell"/>
</dbReference>
<feature type="region of interest" description="Disordered" evidence="12">
    <location>
        <begin position="27"/>
        <end position="50"/>
    </location>
</feature>
<keyword evidence="15" id="KW-1185">Reference proteome</keyword>
<organism evidence="14 15">
    <name type="scientific">Massarina eburnea CBS 473.64</name>
    <dbReference type="NCBI Taxonomy" id="1395130"/>
    <lineage>
        <taxon>Eukaryota</taxon>
        <taxon>Fungi</taxon>
        <taxon>Dikarya</taxon>
        <taxon>Ascomycota</taxon>
        <taxon>Pezizomycotina</taxon>
        <taxon>Dothideomycetes</taxon>
        <taxon>Pleosporomycetidae</taxon>
        <taxon>Pleosporales</taxon>
        <taxon>Massarineae</taxon>
        <taxon>Massarinaceae</taxon>
        <taxon>Massarina</taxon>
    </lineage>
</organism>
<feature type="transmembrane region" description="Helical" evidence="13">
    <location>
        <begin position="284"/>
        <end position="304"/>
    </location>
</feature>
<reference evidence="14" key="1">
    <citation type="journal article" date="2020" name="Stud. Mycol.">
        <title>101 Dothideomycetes genomes: a test case for predicting lifestyles and emergence of pathogens.</title>
        <authorList>
            <person name="Haridas S."/>
            <person name="Albert R."/>
            <person name="Binder M."/>
            <person name="Bloem J."/>
            <person name="Labutti K."/>
            <person name="Salamov A."/>
            <person name="Andreopoulos B."/>
            <person name="Baker S."/>
            <person name="Barry K."/>
            <person name="Bills G."/>
            <person name="Bluhm B."/>
            <person name="Cannon C."/>
            <person name="Castanera R."/>
            <person name="Culley D."/>
            <person name="Daum C."/>
            <person name="Ezra D."/>
            <person name="Gonzalez J."/>
            <person name="Henrissat B."/>
            <person name="Kuo A."/>
            <person name="Liang C."/>
            <person name="Lipzen A."/>
            <person name="Lutzoni F."/>
            <person name="Magnuson J."/>
            <person name="Mondo S."/>
            <person name="Nolan M."/>
            <person name="Ohm R."/>
            <person name="Pangilinan J."/>
            <person name="Park H.-J."/>
            <person name="Ramirez L."/>
            <person name="Alfaro M."/>
            <person name="Sun H."/>
            <person name="Tritt A."/>
            <person name="Yoshinaga Y."/>
            <person name="Zwiers L.-H."/>
            <person name="Turgeon B."/>
            <person name="Goodwin S."/>
            <person name="Spatafora J."/>
            <person name="Crous P."/>
            <person name="Grigoriev I."/>
        </authorList>
    </citation>
    <scope>NUCLEOTIDE SEQUENCE</scope>
    <source>
        <strain evidence="14">CBS 473.64</strain>
    </source>
</reference>
<evidence type="ECO:0000256" key="9">
    <source>
        <dbReference type="ARBA" id="ARBA00023136"/>
    </source>
</evidence>
<dbReference type="InterPro" id="IPR036259">
    <property type="entry name" value="MFS_trans_sf"/>
</dbReference>
<feature type="transmembrane region" description="Helical" evidence="13">
    <location>
        <begin position="6"/>
        <end position="25"/>
    </location>
</feature>
<comment type="subcellular location">
    <subcellularLocation>
        <location evidence="2">Cell membrane</location>
        <topology evidence="2">Multi-pass membrane protein</topology>
    </subcellularLocation>
</comment>
<dbReference type="AlphaFoldDB" id="A0A6A6S070"/>
<evidence type="ECO:0000256" key="10">
    <source>
        <dbReference type="ARBA" id="ARBA00030646"/>
    </source>
</evidence>
<keyword evidence="8" id="KW-0406">Ion transport</keyword>
<evidence type="ECO:0000256" key="7">
    <source>
        <dbReference type="ARBA" id="ARBA00022989"/>
    </source>
</evidence>
<feature type="transmembrane region" description="Helical" evidence="13">
    <location>
        <begin position="357"/>
        <end position="374"/>
    </location>
</feature>
<dbReference type="SUPFAM" id="SSF103473">
    <property type="entry name" value="MFS general substrate transporter"/>
    <property type="match status" value="1"/>
</dbReference>
<feature type="transmembrane region" description="Helical" evidence="13">
    <location>
        <begin position="98"/>
        <end position="119"/>
    </location>
</feature>
<dbReference type="Gene3D" id="1.20.1250.20">
    <property type="entry name" value="MFS general substrate transporter like domains"/>
    <property type="match status" value="1"/>
</dbReference>
<dbReference type="PANTHER" id="PTHR23516">
    <property type="entry name" value="SAM (S-ADENOSYL METHIONINE) TRANSPORTER"/>
    <property type="match status" value="1"/>
</dbReference>
<gene>
    <name evidence="14" type="ORF">P280DRAFT_425510</name>
</gene>
<evidence type="ECO:0000256" key="3">
    <source>
        <dbReference type="ARBA" id="ARBA00021242"/>
    </source>
</evidence>
<feature type="transmembrane region" description="Helical" evidence="13">
    <location>
        <begin position="324"/>
        <end position="345"/>
    </location>
</feature>
<dbReference type="CDD" id="cd17487">
    <property type="entry name" value="MFS_MFSD5_like"/>
    <property type="match status" value="1"/>
</dbReference>
<evidence type="ECO:0000313" key="15">
    <source>
        <dbReference type="Proteomes" id="UP000799753"/>
    </source>
</evidence>
<evidence type="ECO:0000256" key="12">
    <source>
        <dbReference type="SAM" id="MobiDB-lite"/>
    </source>
</evidence>
<keyword evidence="4" id="KW-0813">Transport</keyword>
<dbReference type="PANTHER" id="PTHR23516:SF1">
    <property type="entry name" value="MOLYBDATE-ANION TRANSPORTER"/>
    <property type="match status" value="1"/>
</dbReference>
<evidence type="ECO:0000256" key="1">
    <source>
        <dbReference type="ARBA" id="ARBA00003019"/>
    </source>
</evidence>
<feature type="transmembrane region" description="Helical" evidence="13">
    <location>
        <begin position="380"/>
        <end position="398"/>
    </location>
</feature>
<dbReference type="EMBL" id="MU006783">
    <property type="protein sequence ID" value="KAF2641216.1"/>
    <property type="molecule type" value="Genomic_DNA"/>
</dbReference>
<comment type="function">
    <text evidence="1">Mediates high-affinity intracellular uptake of the rare oligo-element molybdenum.</text>
</comment>
<dbReference type="GO" id="GO:0006811">
    <property type="term" value="P:monoatomic ion transport"/>
    <property type="evidence" value="ECO:0007669"/>
    <property type="project" value="UniProtKB-KW"/>
</dbReference>
<evidence type="ECO:0000256" key="5">
    <source>
        <dbReference type="ARBA" id="ARBA00022475"/>
    </source>
</evidence>
<dbReference type="OrthoDB" id="263957at2759"/>
<dbReference type="InterPro" id="IPR008509">
    <property type="entry name" value="MOT2/MFSD5"/>
</dbReference>
<keyword evidence="5" id="KW-1003">Cell membrane</keyword>
<feature type="transmembrane region" description="Helical" evidence="13">
    <location>
        <begin position="222"/>
        <end position="239"/>
    </location>
</feature>
<name>A0A6A6S070_9PLEO</name>
<feature type="compositionally biased region" description="Basic and acidic residues" evidence="12">
    <location>
        <begin position="37"/>
        <end position="50"/>
    </location>
</feature>